<accession>A0A1H1JKB3</accession>
<sequence length="87" mass="9012">MVIVLVFKLLVTPLLLLTASLAGRRWGDAIGGLLVGMPLTSGPISVFAALEHGPAFAAQAAVCIAYCRLAILGWPTALAGASRYFLS</sequence>
<name>A0A1H1JKB3_9BURK</name>
<proteinExistence type="predicted"/>
<evidence type="ECO:0000313" key="2">
    <source>
        <dbReference type="Proteomes" id="UP000199365"/>
    </source>
</evidence>
<dbReference type="RefSeq" id="WP_176079019.1">
    <property type="nucleotide sequence ID" value="NZ_FNKX01000002.1"/>
</dbReference>
<organism evidence="1 2">
    <name type="scientific">Paraburkholderia tuberum</name>
    <dbReference type="NCBI Taxonomy" id="157910"/>
    <lineage>
        <taxon>Bacteria</taxon>
        <taxon>Pseudomonadati</taxon>
        <taxon>Pseudomonadota</taxon>
        <taxon>Betaproteobacteria</taxon>
        <taxon>Burkholderiales</taxon>
        <taxon>Burkholderiaceae</taxon>
        <taxon>Paraburkholderia</taxon>
    </lineage>
</organism>
<dbReference type="AlphaFoldDB" id="A0A1H1JKB3"/>
<dbReference type="EMBL" id="FNKX01000002">
    <property type="protein sequence ID" value="SDR50433.1"/>
    <property type="molecule type" value="Genomic_DNA"/>
</dbReference>
<protein>
    <submittedName>
        <fullName evidence="1">Uncharacterized protein</fullName>
    </submittedName>
</protein>
<dbReference type="Proteomes" id="UP000199365">
    <property type="component" value="Unassembled WGS sequence"/>
</dbReference>
<reference evidence="2" key="1">
    <citation type="submission" date="2016-10" db="EMBL/GenBank/DDBJ databases">
        <authorList>
            <person name="Varghese N."/>
            <person name="Submissions S."/>
        </authorList>
    </citation>
    <scope>NUCLEOTIDE SEQUENCE [LARGE SCALE GENOMIC DNA]</scope>
    <source>
        <strain evidence="2">DUS833</strain>
    </source>
</reference>
<gene>
    <name evidence="1" type="ORF">SAMN05445850_5061</name>
</gene>
<evidence type="ECO:0000313" key="1">
    <source>
        <dbReference type="EMBL" id="SDR50433.1"/>
    </source>
</evidence>
<dbReference type="STRING" id="157910.SAMN05445850_5061"/>
<keyword evidence="2" id="KW-1185">Reference proteome</keyword>